<dbReference type="Gene3D" id="3.10.450.50">
    <property type="match status" value="1"/>
</dbReference>
<evidence type="ECO:0000313" key="3">
    <source>
        <dbReference type="Proteomes" id="UP001239522"/>
    </source>
</evidence>
<reference evidence="2 3" key="1">
    <citation type="submission" date="2023-03" db="EMBL/GenBank/DDBJ databases">
        <title>Isolation and description of six Streptomyces strains from soil environments, able to metabolize different microbial glucans.</title>
        <authorList>
            <person name="Widen T."/>
            <person name="Larsbrink J."/>
        </authorList>
    </citation>
    <scope>NUCLEOTIDE SEQUENCE [LARGE SCALE GENOMIC DNA]</scope>
    <source>
        <strain evidence="2 3">Mut1</strain>
    </source>
</reference>
<organism evidence="2 3">
    <name type="scientific">Streptomyces castrisilvae</name>
    <dbReference type="NCBI Taxonomy" id="3033811"/>
    <lineage>
        <taxon>Bacteria</taxon>
        <taxon>Bacillati</taxon>
        <taxon>Actinomycetota</taxon>
        <taxon>Actinomycetes</taxon>
        <taxon>Kitasatosporales</taxon>
        <taxon>Streptomycetaceae</taxon>
        <taxon>Streptomyces</taxon>
    </lineage>
</organism>
<protein>
    <recommendedName>
        <fullName evidence="4">DUF4019 domain-containing protein</fullName>
    </recommendedName>
</protein>
<evidence type="ECO:0008006" key="4">
    <source>
        <dbReference type="Google" id="ProtNLM"/>
    </source>
</evidence>
<dbReference type="InterPro" id="IPR006311">
    <property type="entry name" value="TAT_signal"/>
</dbReference>
<evidence type="ECO:0000313" key="2">
    <source>
        <dbReference type="EMBL" id="WLQ33886.1"/>
    </source>
</evidence>
<keyword evidence="3" id="KW-1185">Reference proteome</keyword>
<keyword evidence="1" id="KW-0732">Signal</keyword>
<evidence type="ECO:0000256" key="1">
    <source>
        <dbReference type="SAM" id="SignalP"/>
    </source>
</evidence>
<proteinExistence type="predicted"/>
<dbReference type="Proteomes" id="UP001239522">
    <property type="component" value="Chromosome"/>
</dbReference>
<dbReference type="RefSeq" id="WP_306053683.1">
    <property type="nucleotide sequence ID" value="NZ_CP120997.1"/>
</dbReference>
<dbReference type="EMBL" id="CP120997">
    <property type="protein sequence ID" value="WLQ33886.1"/>
    <property type="molecule type" value="Genomic_DNA"/>
</dbReference>
<gene>
    <name evidence="2" type="ORF">P8A18_10690</name>
</gene>
<feature type="signal peptide" evidence="1">
    <location>
        <begin position="1"/>
        <end position="37"/>
    </location>
</feature>
<dbReference type="PROSITE" id="PS51318">
    <property type="entry name" value="TAT"/>
    <property type="match status" value="1"/>
</dbReference>
<sequence>MTRTSSARRPRARRAVGRTLLASALLAAVAVAVPAAAATPRGTTAAAPAGDEVATQDSRLVDHFYGAYIDAVSAEDGGSLATALRSFYLTPALRSRLADWEAANHADGVLRAQDVPAAYRVTSGDSGAGHTWSTVRLTWGSPDNPTYTYLNVRSDLATGKVSAIRE</sequence>
<feature type="chain" id="PRO_5046408979" description="DUF4019 domain-containing protein" evidence="1">
    <location>
        <begin position="38"/>
        <end position="166"/>
    </location>
</feature>
<name>A0ABY9HJZ8_9ACTN</name>
<accession>A0ABY9HJZ8</accession>